<dbReference type="eggNOG" id="COG1520">
    <property type="taxonomic scope" value="Bacteria"/>
</dbReference>
<protein>
    <submittedName>
        <fullName evidence="2">Uncharacterized protein</fullName>
    </submittedName>
</protein>
<evidence type="ECO:0000256" key="1">
    <source>
        <dbReference type="SAM" id="Phobius"/>
    </source>
</evidence>
<keyword evidence="3" id="KW-1185">Reference proteome</keyword>
<dbReference type="AlphaFoldDB" id="R4U3H0"/>
<dbReference type="Gene3D" id="2.130.10.10">
    <property type="entry name" value="YVTN repeat-like/Quinoprotein amine dehydrogenase"/>
    <property type="match status" value="1"/>
</dbReference>
<dbReference type="SUPFAM" id="SSF101898">
    <property type="entry name" value="NHL repeat"/>
    <property type="match status" value="1"/>
</dbReference>
<evidence type="ECO:0000313" key="2">
    <source>
        <dbReference type="EMBL" id="AGM25048.1"/>
    </source>
</evidence>
<dbReference type="Proteomes" id="UP000013964">
    <property type="component" value="Chromosome"/>
</dbReference>
<sequence>MENKVQVFYDSMCNSCQYKFKKVISVAKKNALKDLDDLQVFLCTVDKNQSIEDDNDLVPLAFIFCKKDSYVFFWKEDLYNGDGSSKIKIVNDRLILSQATIDRIKEHNTNNNELTVVKKKQTQDITSKLISENSTSIVKHFNRQMAIMNRQNLLHMTKIKKMILSIGLVIILLLATLGGSLGWYFSTRNNISNGQLPNYNWRINLNEHLKDRDLGGIDNNVEETILAAVKVKNSVVQIEDLYVKDVTEISATVGVKSSSSLYDPNSSVEVNFEATFVTLATDVKQRSFPNVNLGENPDPEELMTIVKKANNDLRTDEVEIKKNIQKSNKTVTAELTVLKSSDRYLPNDTLKLYFSSDNRKLLSEVLTNKELGDIINKEPETIINKIGKLNPKVHVNEIELVSDSITSEQALIKVKMDSTDYIVNNDVIKVNYRVFNPNIGTFKKTVTNLSGNINSLILLANEKDILVGTTHGLYLLYPNGTFNKKIVDDRIPDDFKVYSMLKQKNGNILVGTNNHTVYQLFPDGSFMGVVTNTFDVYSMVESSPGLILAGGYDGEIYQLDSKGKSISEEPVTELEGTVHSLILLSNSKVLAATDGPEGAGIIGAGIIYELYMNGKQKEKKEKLSYSPRNIFELQDGTILLGMWHWGEIYQLNNNGTIKATVDIKKYNALLSFVQTTSGDLFGGTNDGSIFQLNNA</sequence>
<keyword evidence="1" id="KW-0472">Membrane</keyword>
<keyword evidence="1" id="KW-1133">Transmembrane helix</keyword>
<name>R4U3H0_9MOLU</name>
<evidence type="ECO:0000313" key="3">
    <source>
        <dbReference type="Proteomes" id="UP000013964"/>
    </source>
</evidence>
<dbReference type="PATRIC" id="fig|1276227.3.peg.470"/>
<proteinExistence type="predicted"/>
<dbReference type="OrthoDB" id="358279at2"/>
<dbReference type="EMBL" id="CP005077">
    <property type="protein sequence ID" value="AGM25048.1"/>
    <property type="molecule type" value="Genomic_DNA"/>
</dbReference>
<reference evidence="2 3" key="1">
    <citation type="journal article" date="2013" name="Genome Biol. Evol.">
        <title>Complete genomes of two dipteran-associated spiroplasmas provided insights into the origin, dynamics, and impacts of viral invasion in spiroplasma.</title>
        <authorList>
            <person name="Ku C."/>
            <person name="Lo W.S."/>
            <person name="Chen L.L."/>
            <person name="Kuo C.H."/>
        </authorList>
    </citation>
    <scope>NUCLEOTIDE SEQUENCE [LARGE SCALE GENOMIC DNA]</scope>
    <source>
        <strain evidence="2 3">DF-1</strain>
    </source>
</reference>
<dbReference type="HOGENOM" id="CLU_025324_0_0_14"/>
<dbReference type="KEGG" id="scr:SCHRY_v1c04690"/>
<accession>R4U3H0</accession>
<keyword evidence="1" id="KW-0812">Transmembrane</keyword>
<organism evidence="2 3">
    <name type="scientific">Spiroplasma chrysopicola DF-1</name>
    <dbReference type="NCBI Taxonomy" id="1276227"/>
    <lineage>
        <taxon>Bacteria</taxon>
        <taxon>Bacillati</taxon>
        <taxon>Mycoplasmatota</taxon>
        <taxon>Mollicutes</taxon>
        <taxon>Entomoplasmatales</taxon>
        <taxon>Spiroplasmataceae</taxon>
        <taxon>Spiroplasma</taxon>
    </lineage>
</organism>
<gene>
    <name evidence="2" type="ORF">SCHRY_v1c04690</name>
</gene>
<dbReference type="InterPro" id="IPR015943">
    <property type="entry name" value="WD40/YVTN_repeat-like_dom_sf"/>
</dbReference>
<dbReference type="RefSeq" id="WP_016338873.1">
    <property type="nucleotide sequence ID" value="NC_021280.1"/>
</dbReference>
<feature type="transmembrane region" description="Helical" evidence="1">
    <location>
        <begin position="162"/>
        <end position="185"/>
    </location>
</feature>